<reference evidence="4" key="1">
    <citation type="submission" date="2020-11" db="EMBL/GenBank/DDBJ databases">
        <authorList>
            <consortium name="DOE Joint Genome Institute"/>
            <person name="Ahrendt S."/>
            <person name="Riley R."/>
            <person name="Andreopoulos W."/>
            <person name="Labutti K."/>
            <person name="Pangilinan J."/>
            <person name="Ruiz-Duenas F.J."/>
            <person name="Barrasa J.M."/>
            <person name="Sanchez-Garcia M."/>
            <person name="Camarero S."/>
            <person name="Miyauchi S."/>
            <person name="Serrano A."/>
            <person name="Linde D."/>
            <person name="Babiker R."/>
            <person name="Drula E."/>
            <person name="Ayuso-Fernandez I."/>
            <person name="Pacheco R."/>
            <person name="Padilla G."/>
            <person name="Ferreira P."/>
            <person name="Barriuso J."/>
            <person name="Kellner H."/>
            <person name="Castanera R."/>
            <person name="Alfaro M."/>
            <person name="Ramirez L."/>
            <person name="Pisabarro A.G."/>
            <person name="Kuo A."/>
            <person name="Tritt A."/>
            <person name="Lipzen A."/>
            <person name="He G."/>
            <person name="Yan M."/>
            <person name="Ng V."/>
            <person name="Cullen D."/>
            <person name="Martin F."/>
            <person name="Rosso M.-N."/>
            <person name="Henrissat B."/>
            <person name="Hibbett D."/>
            <person name="Martinez A.T."/>
            <person name="Grigoriev I.V."/>
        </authorList>
    </citation>
    <scope>NUCLEOTIDE SEQUENCE</scope>
    <source>
        <strain evidence="4">CBS 247.69</strain>
    </source>
</reference>
<feature type="region of interest" description="Disordered" evidence="2">
    <location>
        <begin position="64"/>
        <end position="83"/>
    </location>
</feature>
<proteinExistence type="predicted"/>
<gene>
    <name evidence="4" type="ORF">BDZ94DRAFT_1299603</name>
</gene>
<feature type="compositionally biased region" description="Low complexity" evidence="2">
    <location>
        <begin position="30"/>
        <end position="45"/>
    </location>
</feature>
<keyword evidence="3" id="KW-0812">Transmembrane</keyword>
<evidence type="ECO:0000256" key="3">
    <source>
        <dbReference type="SAM" id="Phobius"/>
    </source>
</evidence>
<keyword evidence="5" id="KW-1185">Reference proteome</keyword>
<organism evidence="4 5">
    <name type="scientific">Collybia nuda</name>
    <dbReference type="NCBI Taxonomy" id="64659"/>
    <lineage>
        <taxon>Eukaryota</taxon>
        <taxon>Fungi</taxon>
        <taxon>Dikarya</taxon>
        <taxon>Basidiomycota</taxon>
        <taxon>Agaricomycotina</taxon>
        <taxon>Agaricomycetes</taxon>
        <taxon>Agaricomycetidae</taxon>
        <taxon>Agaricales</taxon>
        <taxon>Tricholomatineae</taxon>
        <taxon>Clitocybaceae</taxon>
        <taxon>Collybia</taxon>
    </lineage>
</organism>
<feature type="coiled-coil region" evidence="1">
    <location>
        <begin position="162"/>
        <end position="231"/>
    </location>
</feature>
<sequence length="245" mass="27038">MKSPFFPSSTLTSDHQGTINTQTATLRTPSVPSQTTRSDSSSSGISQGGAVVGHQETPIITTVTSQVPSVPSQSTKSDPPSSGIPPGAIAGGVIGGMAFILLCYAIFVLYSRYKRHSNSKVPRLLEAGLTRSSIFIPSLDYHCSTYGGTVYPFEYDYTHRPMEGKQERLDRIQQEMEDIQRQRDVLRSDLEARIIMNINNDRQGDAPVGDIERLRYQIEQINRRIGELESGRQEESPPNYSISGL</sequence>
<accession>A0A9P5Y423</accession>
<evidence type="ECO:0000256" key="1">
    <source>
        <dbReference type="SAM" id="Coils"/>
    </source>
</evidence>
<dbReference type="Proteomes" id="UP000807353">
    <property type="component" value="Unassembled WGS sequence"/>
</dbReference>
<protein>
    <submittedName>
        <fullName evidence="4">Uncharacterized protein</fullName>
    </submittedName>
</protein>
<comment type="caution">
    <text evidence="4">The sequence shown here is derived from an EMBL/GenBank/DDBJ whole genome shotgun (WGS) entry which is preliminary data.</text>
</comment>
<keyword evidence="1" id="KW-0175">Coiled coil</keyword>
<name>A0A9P5Y423_9AGAR</name>
<keyword evidence="3" id="KW-0472">Membrane</keyword>
<evidence type="ECO:0000313" key="5">
    <source>
        <dbReference type="Proteomes" id="UP000807353"/>
    </source>
</evidence>
<feature type="compositionally biased region" description="Polar residues" evidence="2">
    <location>
        <begin position="1"/>
        <end position="28"/>
    </location>
</feature>
<feature type="region of interest" description="Disordered" evidence="2">
    <location>
        <begin position="1"/>
        <end position="51"/>
    </location>
</feature>
<feature type="transmembrane region" description="Helical" evidence="3">
    <location>
        <begin position="88"/>
        <end position="110"/>
    </location>
</feature>
<dbReference type="EMBL" id="MU150292">
    <property type="protein sequence ID" value="KAF9460921.1"/>
    <property type="molecule type" value="Genomic_DNA"/>
</dbReference>
<evidence type="ECO:0000313" key="4">
    <source>
        <dbReference type="EMBL" id="KAF9460921.1"/>
    </source>
</evidence>
<dbReference type="AlphaFoldDB" id="A0A9P5Y423"/>
<evidence type="ECO:0000256" key="2">
    <source>
        <dbReference type="SAM" id="MobiDB-lite"/>
    </source>
</evidence>
<keyword evidence="3" id="KW-1133">Transmembrane helix</keyword>